<comment type="similarity">
    <text evidence="8">Belongs to the Mrp/NBP35 ATP-binding proteins family.</text>
</comment>
<accession>A0A150IL09</accession>
<evidence type="ECO:0000256" key="1">
    <source>
        <dbReference type="ARBA" id="ARBA00022723"/>
    </source>
</evidence>
<dbReference type="InterPro" id="IPR033756">
    <property type="entry name" value="YlxH/NBP35"/>
</dbReference>
<dbReference type="GO" id="GO:0051539">
    <property type="term" value="F:4 iron, 4 sulfur cluster binding"/>
    <property type="evidence" value="ECO:0007669"/>
    <property type="project" value="TreeGrafter"/>
</dbReference>
<dbReference type="GO" id="GO:0016226">
    <property type="term" value="P:iron-sulfur cluster assembly"/>
    <property type="evidence" value="ECO:0007669"/>
    <property type="project" value="InterPro"/>
</dbReference>
<evidence type="ECO:0000256" key="6">
    <source>
        <dbReference type="ARBA" id="ARBA00058094"/>
    </source>
</evidence>
<dbReference type="Pfam" id="PF10609">
    <property type="entry name" value="ParA"/>
    <property type="match status" value="1"/>
</dbReference>
<dbReference type="PANTHER" id="PTHR42961">
    <property type="entry name" value="IRON-SULFUR PROTEIN NUBPL"/>
    <property type="match status" value="1"/>
</dbReference>
<dbReference type="Gene3D" id="3.40.50.300">
    <property type="entry name" value="P-loop containing nucleotide triphosphate hydrolases"/>
    <property type="match status" value="1"/>
</dbReference>
<dbReference type="InterPro" id="IPR019591">
    <property type="entry name" value="Mrp/NBP35_ATP-bd"/>
</dbReference>
<sequence>MVSNLQEQMKVQKMNIEERMSKIGKKVAIGSGKGGVGKSVVTSLIASYLAKQGKTVGILDLDITGPSIPMMFGTNEKPIGGSSGIMPVVTERGIKIMSMSLLLPNNEDAVIWRGPMISGAVSQFLADIIWDELDYLLFDLPPGTSDVQLTLMQSIKLDGFLVVTSPQILAATIVKKAISMAEELNVKILGVVENMSYALCPDCGKIINVFGNGEVNKMGVPIVGKIPIDPKISKLCDEGKIEEYEIDLGGIYDILEGL</sequence>
<accession>A0A150IYQ7</accession>
<dbReference type="PANTHER" id="PTHR42961:SF2">
    <property type="entry name" value="IRON-SULFUR PROTEIN NUBPL"/>
    <property type="match status" value="1"/>
</dbReference>
<dbReference type="Proteomes" id="UP000091929">
    <property type="component" value="Unassembled WGS sequence"/>
</dbReference>
<evidence type="ECO:0000256" key="8">
    <source>
        <dbReference type="HAMAP-Rule" id="MF_02040"/>
    </source>
</evidence>
<keyword evidence="4 8" id="KW-0408">Iron</keyword>
<keyword evidence="2 8" id="KW-0547">Nucleotide-binding</keyword>
<evidence type="ECO:0000256" key="7">
    <source>
        <dbReference type="ARBA" id="ARBA00074706"/>
    </source>
</evidence>
<protein>
    <recommendedName>
        <fullName evidence="7 8">Iron-sulfur cluster carrier protein</fullName>
    </recommendedName>
</protein>
<dbReference type="EMBL" id="LNJC01000019">
    <property type="protein sequence ID" value="KYC50133.1"/>
    <property type="molecule type" value="Genomic_DNA"/>
</dbReference>
<keyword evidence="3 8" id="KW-0067">ATP-binding</keyword>
<evidence type="ECO:0000256" key="3">
    <source>
        <dbReference type="ARBA" id="ARBA00022840"/>
    </source>
</evidence>
<dbReference type="Proteomes" id="UP000092403">
    <property type="component" value="Unassembled WGS sequence"/>
</dbReference>
<evidence type="ECO:0000313" key="13">
    <source>
        <dbReference type="Proteomes" id="UP000092401"/>
    </source>
</evidence>
<name>A0A150IL09_9EURY</name>
<evidence type="ECO:0000313" key="10">
    <source>
        <dbReference type="EMBL" id="KYC47672.1"/>
    </source>
</evidence>
<dbReference type="EMBL" id="LNGE01000017">
    <property type="protein sequence ID" value="KYC45485.1"/>
    <property type="molecule type" value="Genomic_DNA"/>
</dbReference>
<gene>
    <name evidence="9" type="ORF">APG10_00787</name>
    <name evidence="10" type="ORF">APG11_00993</name>
    <name evidence="11" type="ORF">APG12_01043</name>
</gene>
<dbReference type="SUPFAM" id="SSF52540">
    <property type="entry name" value="P-loop containing nucleoside triphosphate hydrolases"/>
    <property type="match status" value="1"/>
</dbReference>
<evidence type="ECO:0000256" key="2">
    <source>
        <dbReference type="ARBA" id="ARBA00022741"/>
    </source>
</evidence>
<dbReference type="FunFam" id="3.40.50.300:FF:001119">
    <property type="entry name" value="Iron-sulfur cluster carrier protein"/>
    <property type="match status" value="1"/>
</dbReference>
<keyword evidence="1 8" id="KW-0479">Metal-binding</keyword>
<evidence type="ECO:0000256" key="4">
    <source>
        <dbReference type="ARBA" id="ARBA00023004"/>
    </source>
</evidence>
<evidence type="ECO:0000313" key="12">
    <source>
        <dbReference type="Proteomes" id="UP000091929"/>
    </source>
</evidence>
<evidence type="ECO:0000256" key="5">
    <source>
        <dbReference type="ARBA" id="ARBA00023014"/>
    </source>
</evidence>
<dbReference type="GO" id="GO:0140663">
    <property type="term" value="F:ATP-dependent FeS chaperone activity"/>
    <property type="evidence" value="ECO:0007669"/>
    <property type="project" value="InterPro"/>
</dbReference>
<reference evidence="12 13" key="1">
    <citation type="journal article" date="2016" name="ISME J.">
        <title>Chasing the elusive Euryarchaeota class WSA2: genomes reveal a uniquely fastidious methyl-reducing methanogen.</title>
        <authorList>
            <person name="Nobu M.K."/>
            <person name="Narihiro T."/>
            <person name="Kuroda K."/>
            <person name="Mei R."/>
            <person name="Liu W.T."/>
        </authorList>
    </citation>
    <scope>NUCLEOTIDE SEQUENCE [LARGE SCALE GENOMIC DNA]</scope>
    <source>
        <strain evidence="9">B03fssc0709_Meth_Bin005</strain>
        <strain evidence="10">B15fssc0709_Meth_Bin003</strain>
        <strain evidence="11">BMIXfssc0709_Meth_Bin006</strain>
    </source>
</reference>
<dbReference type="GO" id="GO:0016887">
    <property type="term" value="F:ATP hydrolysis activity"/>
    <property type="evidence" value="ECO:0007669"/>
    <property type="project" value="UniProtKB-UniRule"/>
</dbReference>
<dbReference type="Proteomes" id="UP000092401">
    <property type="component" value="Unassembled WGS sequence"/>
</dbReference>
<evidence type="ECO:0000313" key="9">
    <source>
        <dbReference type="EMBL" id="KYC45485.1"/>
    </source>
</evidence>
<feature type="binding site" evidence="8">
    <location>
        <begin position="32"/>
        <end position="39"/>
    </location>
    <ligand>
        <name>ATP</name>
        <dbReference type="ChEBI" id="CHEBI:30616"/>
    </ligand>
</feature>
<dbReference type="InterPro" id="IPR044304">
    <property type="entry name" value="NUBPL-like"/>
</dbReference>
<comment type="subunit">
    <text evidence="8">Homodimer.</text>
</comment>
<dbReference type="InterPro" id="IPR027417">
    <property type="entry name" value="P-loop_NTPase"/>
</dbReference>
<comment type="function">
    <text evidence="6 8">Binds and transfers iron-sulfur (Fe-S) clusters to target apoproteins. Can hydrolyze ATP.</text>
</comment>
<dbReference type="HAMAP" id="MF_02040">
    <property type="entry name" value="Mrp_NBP35"/>
    <property type="match status" value="1"/>
</dbReference>
<dbReference type="GO" id="GO:0046872">
    <property type="term" value="F:metal ion binding"/>
    <property type="evidence" value="ECO:0007669"/>
    <property type="project" value="UniProtKB-KW"/>
</dbReference>
<organism evidence="9 13">
    <name type="scientific">Candidatus Methanofastidiosum methylothiophilum</name>
    <dbReference type="NCBI Taxonomy" id="1705564"/>
    <lineage>
        <taxon>Archaea</taxon>
        <taxon>Methanobacteriati</taxon>
        <taxon>Methanobacteriota</taxon>
        <taxon>Stenosarchaea group</taxon>
        <taxon>Candidatus Methanofastidiosia</taxon>
        <taxon>Candidatus Methanofastidiosales</taxon>
        <taxon>Candidatus Methanofastidiosaceae</taxon>
        <taxon>Candidatus Methanofastidiosum</taxon>
    </lineage>
</organism>
<comment type="caution">
    <text evidence="9">The sequence shown here is derived from an EMBL/GenBank/DDBJ whole genome shotgun (WGS) entry which is preliminary data.</text>
</comment>
<evidence type="ECO:0000313" key="11">
    <source>
        <dbReference type="EMBL" id="KYC50133.1"/>
    </source>
</evidence>
<keyword evidence="8" id="KW-0378">Hydrolase</keyword>
<dbReference type="GO" id="GO:0005524">
    <property type="term" value="F:ATP binding"/>
    <property type="evidence" value="ECO:0007669"/>
    <property type="project" value="UniProtKB-UniRule"/>
</dbReference>
<keyword evidence="5 8" id="KW-0411">Iron-sulfur</keyword>
<dbReference type="CDD" id="cd02037">
    <property type="entry name" value="Mrp_NBP35"/>
    <property type="match status" value="1"/>
</dbReference>
<dbReference type="AlphaFoldDB" id="A0A150IL09"/>
<proteinExistence type="inferred from homology"/>
<dbReference type="EMBL" id="LNGF01000019">
    <property type="protein sequence ID" value="KYC47672.1"/>
    <property type="molecule type" value="Genomic_DNA"/>
</dbReference>
<accession>A0A150IRY7</accession>